<accession>A0A845L8V6</accession>
<dbReference type="GO" id="GO:0005524">
    <property type="term" value="F:ATP binding"/>
    <property type="evidence" value="ECO:0007669"/>
    <property type="project" value="UniProtKB-KW"/>
</dbReference>
<dbReference type="InterPro" id="IPR003593">
    <property type="entry name" value="AAA+_ATPase"/>
</dbReference>
<dbReference type="InterPro" id="IPR017911">
    <property type="entry name" value="MacB-like_ATP-bd"/>
</dbReference>
<dbReference type="EMBL" id="WXEY01000024">
    <property type="protein sequence ID" value="MZP31060.1"/>
    <property type="molecule type" value="Genomic_DNA"/>
</dbReference>
<name>A0A845L8V6_9FIRM</name>
<dbReference type="OrthoDB" id="9802264at2"/>
<sequence length="246" mass="26595">MVNEADQAVEETAPSVISHAPIVRLEGVGKTYQTGAVAVEALKEVNLDVFAGDFLAIMGPSGSGKSTLMNILGCLDRPTAGRYLLDGQDVSTLDDRQLARIRNKKLGFVFQNFQLLPRIDAIANVELPMLYAGLGGKERRRRAEEALARVGLAERMGHKPNELSGGQKQRVAIARALVNQPLILLADEPTGNLDSKTSVEIMEIFQALNAEGTTVIIITHEPDIAAYARTHVTCRDGRAALRRGDA</sequence>
<evidence type="ECO:0000313" key="6">
    <source>
        <dbReference type="Proteomes" id="UP000463470"/>
    </source>
</evidence>
<dbReference type="RefSeq" id="WP_161259580.1">
    <property type="nucleotide sequence ID" value="NZ_WXEY01000024.1"/>
</dbReference>
<organism evidence="5 6">
    <name type="scientific">Heliomicrobium undosum</name>
    <dbReference type="NCBI Taxonomy" id="121734"/>
    <lineage>
        <taxon>Bacteria</taxon>
        <taxon>Bacillati</taxon>
        <taxon>Bacillota</taxon>
        <taxon>Clostridia</taxon>
        <taxon>Eubacteriales</taxon>
        <taxon>Heliobacteriaceae</taxon>
        <taxon>Heliomicrobium</taxon>
    </lineage>
</organism>
<keyword evidence="3 5" id="KW-0067">ATP-binding</keyword>
<dbReference type="InterPro" id="IPR015854">
    <property type="entry name" value="ABC_transpr_LolD-like"/>
</dbReference>
<dbReference type="SUPFAM" id="SSF52540">
    <property type="entry name" value="P-loop containing nucleoside triphosphate hydrolases"/>
    <property type="match status" value="1"/>
</dbReference>
<dbReference type="CDD" id="cd03255">
    <property type="entry name" value="ABC_MJ0796_LolCDE_FtsE"/>
    <property type="match status" value="1"/>
</dbReference>
<dbReference type="GO" id="GO:0016887">
    <property type="term" value="F:ATP hydrolysis activity"/>
    <property type="evidence" value="ECO:0007669"/>
    <property type="project" value="InterPro"/>
</dbReference>
<dbReference type="InterPro" id="IPR003439">
    <property type="entry name" value="ABC_transporter-like_ATP-bd"/>
</dbReference>
<gene>
    <name evidence="5" type="ORF">GTO91_15195</name>
</gene>
<proteinExistence type="predicted"/>
<dbReference type="GO" id="GO:0005886">
    <property type="term" value="C:plasma membrane"/>
    <property type="evidence" value="ECO:0007669"/>
    <property type="project" value="TreeGrafter"/>
</dbReference>
<dbReference type="Proteomes" id="UP000463470">
    <property type="component" value="Unassembled WGS sequence"/>
</dbReference>
<dbReference type="InterPro" id="IPR027417">
    <property type="entry name" value="P-loop_NTPase"/>
</dbReference>
<protein>
    <submittedName>
        <fullName evidence="5">ATP-binding cassette domain-containing protein</fullName>
    </submittedName>
</protein>
<dbReference type="PROSITE" id="PS00211">
    <property type="entry name" value="ABC_TRANSPORTER_1"/>
    <property type="match status" value="1"/>
</dbReference>
<keyword evidence="1" id="KW-0813">Transport</keyword>
<dbReference type="AlphaFoldDB" id="A0A845L8V6"/>
<dbReference type="Gene3D" id="3.40.50.300">
    <property type="entry name" value="P-loop containing nucleotide triphosphate hydrolases"/>
    <property type="match status" value="1"/>
</dbReference>
<dbReference type="SMART" id="SM00382">
    <property type="entry name" value="AAA"/>
    <property type="match status" value="1"/>
</dbReference>
<dbReference type="Pfam" id="PF00005">
    <property type="entry name" value="ABC_tran"/>
    <property type="match status" value="1"/>
</dbReference>
<dbReference type="GO" id="GO:0098796">
    <property type="term" value="C:membrane protein complex"/>
    <property type="evidence" value="ECO:0007669"/>
    <property type="project" value="UniProtKB-ARBA"/>
</dbReference>
<reference evidence="5 6" key="1">
    <citation type="submission" date="2020-01" db="EMBL/GenBank/DDBJ databases">
        <title>Whole-genome sequence of Heliobacterium undosum DSM 13378.</title>
        <authorList>
            <person name="Kyndt J.A."/>
            <person name="Meyer T.E."/>
        </authorList>
    </citation>
    <scope>NUCLEOTIDE SEQUENCE [LARGE SCALE GENOMIC DNA]</scope>
    <source>
        <strain evidence="5 6">DSM 13378</strain>
    </source>
</reference>
<evidence type="ECO:0000256" key="2">
    <source>
        <dbReference type="ARBA" id="ARBA00022741"/>
    </source>
</evidence>
<evidence type="ECO:0000256" key="1">
    <source>
        <dbReference type="ARBA" id="ARBA00022448"/>
    </source>
</evidence>
<dbReference type="PROSITE" id="PS50893">
    <property type="entry name" value="ABC_TRANSPORTER_2"/>
    <property type="match status" value="1"/>
</dbReference>
<keyword evidence="2" id="KW-0547">Nucleotide-binding</keyword>
<dbReference type="FunFam" id="3.40.50.300:FF:000032">
    <property type="entry name" value="Export ABC transporter ATP-binding protein"/>
    <property type="match status" value="1"/>
</dbReference>
<dbReference type="PANTHER" id="PTHR24220:SF86">
    <property type="entry name" value="ABC TRANSPORTER ABCH.1"/>
    <property type="match status" value="1"/>
</dbReference>
<evidence type="ECO:0000259" key="4">
    <source>
        <dbReference type="PROSITE" id="PS50893"/>
    </source>
</evidence>
<evidence type="ECO:0000256" key="3">
    <source>
        <dbReference type="ARBA" id="ARBA00022840"/>
    </source>
</evidence>
<evidence type="ECO:0000313" key="5">
    <source>
        <dbReference type="EMBL" id="MZP31060.1"/>
    </source>
</evidence>
<dbReference type="InterPro" id="IPR017871">
    <property type="entry name" value="ABC_transporter-like_CS"/>
</dbReference>
<keyword evidence="6" id="KW-1185">Reference proteome</keyword>
<feature type="domain" description="ABC transporter" evidence="4">
    <location>
        <begin position="23"/>
        <end position="246"/>
    </location>
</feature>
<dbReference type="PANTHER" id="PTHR24220">
    <property type="entry name" value="IMPORT ATP-BINDING PROTEIN"/>
    <property type="match status" value="1"/>
</dbReference>
<dbReference type="GO" id="GO:0022857">
    <property type="term" value="F:transmembrane transporter activity"/>
    <property type="evidence" value="ECO:0007669"/>
    <property type="project" value="TreeGrafter"/>
</dbReference>
<comment type="caution">
    <text evidence="5">The sequence shown here is derived from an EMBL/GenBank/DDBJ whole genome shotgun (WGS) entry which is preliminary data.</text>
</comment>